<dbReference type="Proteomes" id="UP000054279">
    <property type="component" value="Unassembled WGS sequence"/>
</dbReference>
<dbReference type="HOGENOM" id="CLU_1435260_0_0_1"/>
<evidence type="ECO:0000313" key="2">
    <source>
        <dbReference type="EMBL" id="KIJ31795.1"/>
    </source>
</evidence>
<name>A0A0C9V2Q4_SPHS4</name>
<dbReference type="AlphaFoldDB" id="A0A0C9V2Q4"/>
<reference evidence="2 3" key="1">
    <citation type="submission" date="2014-06" db="EMBL/GenBank/DDBJ databases">
        <title>Evolutionary Origins and Diversification of the Mycorrhizal Mutualists.</title>
        <authorList>
            <consortium name="DOE Joint Genome Institute"/>
            <consortium name="Mycorrhizal Genomics Consortium"/>
            <person name="Kohler A."/>
            <person name="Kuo A."/>
            <person name="Nagy L.G."/>
            <person name="Floudas D."/>
            <person name="Copeland A."/>
            <person name="Barry K.W."/>
            <person name="Cichocki N."/>
            <person name="Veneault-Fourrey C."/>
            <person name="LaButti K."/>
            <person name="Lindquist E.A."/>
            <person name="Lipzen A."/>
            <person name="Lundell T."/>
            <person name="Morin E."/>
            <person name="Murat C."/>
            <person name="Riley R."/>
            <person name="Ohm R."/>
            <person name="Sun H."/>
            <person name="Tunlid A."/>
            <person name="Henrissat B."/>
            <person name="Grigoriev I.V."/>
            <person name="Hibbett D.S."/>
            <person name="Martin F."/>
        </authorList>
    </citation>
    <scope>NUCLEOTIDE SEQUENCE [LARGE SCALE GENOMIC DNA]</scope>
    <source>
        <strain evidence="2 3">SS14</strain>
    </source>
</reference>
<feature type="region of interest" description="Disordered" evidence="1">
    <location>
        <begin position="168"/>
        <end position="189"/>
    </location>
</feature>
<sequence length="189" mass="21357">MAIPGAPAALDTYMLLLTSAIQKMIEQHVPQHKASPYSKCWCPPELTRLCKDYSRQDRAAFQSRGTIYEAKTEHWKKWLKNIDEHDIWNAGKITKNPLSDMGRTLIPTLHRKDINGDVISTCHTAEMKATVFADIFFPLKPDSLPPMPDDDLPPIKSLCPSLCHNFTRSSEGSNHQDPSKPQETTAFQI</sequence>
<organism evidence="2 3">
    <name type="scientific">Sphaerobolus stellatus (strain SS14)</name>
    <dbReference type="NCBI Taxonomy" id="990650"/>
    <lineage>
        <taxon>Eukaryota</taxon>
        <taxon>Fungi</taxon>
        <taxon>Dikarya</taxon>
        <taxon>Basidiomycota</taxon>
        <taxon>Agaricomycotina</taxon>
        <taxon>Agaricomycetes</taxon>
        <taxon>Phallomycetidae</taxon>
        <taxon>Geastrales</taxon>
        <taxon>Sphaerobolaceae</taxon>
        <taxon>Sphaerobolus</taxon>
    </lineage>
</organism>
<dbReference type="EMBL" id="KN837237">
    <property type="protein sequence ID" value="KIJ31795.1"/>
    <property type="molecule type" value="Genomic_DNA"/>
</dbReference>
<evidence type="ECO:0000256" key="1">
    <source>
        <dbReference type="SAM" id="MobiDB-lite"/>
    </source>
</evidence>
<gene>
    <name evidence="2" type="ORF">M422DRAFT_266550</name>
</gene>
<dbReference type="OrthoDB" id="2830306at2759"/>
<evidence type="ECO:0000313" key="3">
    <source>
        <dbReference type="Proteomes" id="UP000054279"/>
    </source>
</evidence>
<keyword evidence="3" id="KW-1185">Reference proteome</keyword>
<proteinExistence type="predicted"/>
<protein>
    <submittedName>
        <fullName evidence="2">Uncharacterized protein</fullName>
    </submittedName>
</protein>
<accession>A0A0C9V2Q4</accession>